<dbReference type="Proteomes" id="UP000708208">
    <property type="component" value="Unassembled WGS sequence"/>
</dbReference>
<name>A0A8J2LBA3_9HEXA</name>
<accession>A0A8J2LBA3</accession>
<organism evidence="1 2">
    <name type="scientific">Allacma fusca</name>
    <dbReference type="NCBI Taxonomy" id="39272"/>
    <lineage>
        <taxon>Eukaryota</taxon>
        <taxon>Metazoa</taxon>
        <taxon>Ecdysozoa</taxon>
        <taxon>Arthropoda</taxon>
        <taxon>Hexapoda</taxon>
        <taxon>Collembola</taxon>
        <taxon>Symphypleona</taxon>
        <taxon>Sminthuridae</taxon>
        <taxon>Allacma</taxon>
    </lineage>
</organism>
<gene>
    <name evidence="1" type="ORF">AFUS01_LOCUS38189</name>
</gene>
<dbReference type="EMBL" id="CAJVCH010546784">
    <property type="protein sequence ID" value="CAG7828247.1"/>
    <property type="molecule type" value="Genomic_DNA"/>
</dbReference>
<evidence type="ECO:0000313" key="2">
    <source>
        <dbReference type="Proteomes" id="UP000708208"/>
    </source>
</evidence>
<sequence>MREKRKSTTVMNAFPMNLSVIVSSQKLEDSLRSGESWDGNKSGKKLMKDKETSLKVYTLQLFSPFKLESLTESTKESERERKERLVGLQKEDNKFFVI</sequence>
<dbReference type="AlphaFoldDB" id="A0A8J2LBA3"/>
<evidence type="ECO:0000313" key="1">
    <source>
        <dbReference type="EMBL" id="CAG7828247.1"/>
    </source>
</evidence>
<keyword evidence="2" id="KW-1185">Reference proteome</keyword>
<proteinExistence type="predicted"/>
<comment type="caution">
    <text evidence="1">The sequence shown here is derived from an EMBL/GenBank/DDBJ whole genome shotgun (WGS) entry which is preliminary data.</text>
</comment>
<protein>
    <submittedName>
        <fullName evidence="1">Uncharacterized protein</fullName>
    </submittedName>
</protein>
<reference evidence="1" key="1">
    <citation type="submission" date="2021-06" db="EMBL/GenBank/DDBJ databases">
        <authorList>
            <person name="Hodson N. C."/>
            <person name="Mongue J. A."/>
            <person name="Jaron S. K."/>
        </authorList>
    </citation>
    <scope>NUCLEOTIDE SEQUENCE</scope>
</reference>